<organism evidence="8 9">
    <name type="scientific">Thermosediminibacter litoriperuensis</name>
    <dbReference type="NCBI Taxonomy" id="291989"/>
    <lineage>
        <taxon>Bacteria</taxon>
        <taxon>Bacillati</taxon>
        <taxon>Bacillota</taxon>
        <taxon>Clostridia</taxon>
        <taxon>Thermosediminibacterales</taxon>
        <taxon>Thermosediminibacteraceae</taxon>
        <taxon>Thermosediminibacter</taxon>
    </lineage>
</organism>
<dbReference type="GO" id="GO:0005737">
    <property type="term" value="C:cytoplasm"/>
    <property type="evidence" value="ECO:0007669"/>
    <property type="project" value="UniProtKB-SubCell"/>
</dbReference>
<comment type="subcellular location">
    <subcellularLocation>
        <location evidence="1">Cytoplasm</location>
    </subcellularLocation>
</comment>
<dbReference type="PANTHER" id="PTHR45008">
    <property type="entry name" value="PTS SYSTEM GLUCOSE-SPECIFIC EIIA COMPONENT"/>
    <property type="match status" value="1"/>
</dbReference>
<keyword evidence="6" id="KW-0418">Kinase</keyword>
<dbReference type="PROSITE" id="PS51093">
    <property type="entry name" value="PTS_EIIA_TYPE_1"/>
    <property type="match status" value="1"/>
</dbReference>
<reference evidence="8 9" key="1">
    <citation type="submission" date="2019-07" db="EMBL/GenBank/DDBJ databases">
        <title>Genomic Encyclopedia of Type Strains, Phase I: the one thousand microbial genomes (KMG-I) project.</title>
        <authorList>
            <person name="Kyrpides N."/>
        </authorList>
    </citation>
    <scope>NUCLEOTIDE SEQUENCE [LARGE SCALE GENOMIC DNA]</scope>
    <source>
        <strain evidence="8 9">DSM 16647</strain>
    </source>
</reference>
<keyword evidence="5" id="KW-0598">Phosphotransferase system</keyword>
<dbReference type="PROSITE" id="PS00371">
    <property type="entry name" value="PTS_EIIA_TYPE_1_HIS"/>
    <property type="match status" value="1"/>
</dbReference>
<evidence type="ECO:0000256" key="4">
    <source>
        <dbReference type="ARBA" id="ARBA00022679"/>
    </source>
</evidence>
<protein>
    <submittedName>
        <fullName evidence="8">PTS system glucose-specific IIA component</fullName>
    </submittedName>
</protein>
<dbReference type="Proteomes" id="UP000322294">
    <property type="component" value="Unassembled WGS sequence"/>
</dbReference>
<evidence type="ECO:0000313" key="8">
    <source>
        <dbReference type="EMBL" id="TYP54203.1"/>
    </source>
</evidence>
<keyword evidence="2" id="KW-0813">Transport</keyword>
<keyword evidence="9" id="KW-1185">Reference proteome</keyword>
<dbReference type="GO" id="GO:0016301">
    <property type="term" value="F:kinase activity"/>
    <property type="evidence" value="ECO:0007669"/>
    <property type="project" value="UniProtKB-KW"/>
</dbReference>
<dbReference type="AlphaFoldDB" id="A0A5S5AQ93"/>
<evidence type="ECO:0000313" key="9">
    <source>
        <dbReference type="Proteomes" id="UP000322294"/>
    </source>
</evidence>
<evidence type="ECO:0000259" key="7">
    <source>
        <dbReference type="PROSITE" id="PS51093"/>
    </source>
</evidence>
<keyword evidence="4" id="KW-0808">Transferase</keyword>
<dbReference type="OrthoDB" id="92465at2"/>
<dbReference type="EMBL" id="VNHO01000013">
    <property type="protein sequence ID" value="TYP54203.1"/>
    <property type="molecule type" value="Genomic_DNA"/>
</dbReference>
<dbReference type="InterPro" id="IPR050890">
    <property type="entry name" value="PTS_EIIA_component"/>
</dbReference>
<dbReference type="InterPro" id="IPR011055">
    <property type="entry name" value="Dup_hybrid_motif"/>
</dbReference>
<dbReference type="Gene3D" id="2.70.70.10">
    <property type="entry name" value="Glucose Permease (Domain IIA)"/>
    <property type="match status" value="1"/>
</dbReference>
<evidence type="ECO:0000256" key="5">
    <source>
        <dbReference type="ARBA" id="ARBA00022683"/>
    </source>
</evidence>
<evidence type="ECO:0000256" key="6">
    <source>
        <dbReference type="ARBA" id="ARBA00022777"/>
    </source>
</evidence>
<keyword evidence="3" id="KW-0762">Sugar transport</keyword>
<feature type="domain" description="PTS EIIA type-1" evidence="7">
    <location>
        <begin position="34"/>
        <end position="138"/>
    </location>
</feature>
<proteinExistence type="predicted"/>
<accession>A0A5S5AQ93</accession>
<dbReference type="GO" id="GO:0009401">
    <property type="term" value="P:phosphoenolpyruvate-dependent sugar phosphotransferase system"/>
    <property type="evidence" value="ECO:0007669"/>
    <property type="project" value="UniProtKB-KW"/>
</dbReference>
<dbReference type="SUPFAM" id="SSF51261">
    <property type="entry name" value="Duplicated hybrid motif"/>
    <property type="match status" value="1"/>
</dbReference>
<dbReference type="FunFam" id="2.70.70.10:FF:000001">
    <property type="entry name" value="PTS system glucose-specific IIA component"/>
    <property type="match status" value="1"/>
</dbReference>
<evidence type="ECO:0000256" key="1">
    <source>
        <dbReference type="ARBA" id="ARBA00004496"/>
    </source>
</evidence>
<evidence type="ECO:0000256" key="2">
    <source>
        <dbReference type="ARBA" id="ARBA00022448"/>
    </source>
</evidence>
<sequence>MFFSLFGRKRHNSVPVAVAAPMSGKVVDLSEVPDKVFSSKMVGEGIAVDPAEGTVVAPFDGVVKQVFPAGHALVVESVEGLPLLIHIGIDTVNLKGEGFKILAVENQEVRVGDPLVEFDMGLLKSKGNPLVSPLVIPDMNKVKSIELTREKEVIKGKDVLMRVFLK</sequence>
<dbReference type="RefSeq" id="WP_148867172.1">
    <property type="nucleotide sequence ID" value="NZ_VNHO01000013.1"/>
</dbReference>
<comment type="caution">
    <text evidence="8">The sequence shown here is derived from an EMBL/GenBank/DDBJ whole genome shotgun (WGS) entry which is preliminary data.</text>
</comment>
<dbReference type="InterPro" id="IPR001127">
    <property type="entry name" value="PTS_EIIA_1_perm"/>
</dbReference>
<dbReference type="Pfam" id="PF00358">
    <property type="entry name" value="PTS_EIIA_1"/>
    <property type="match status" value="1"/>
</dbReference>
<gene>
    <name evidence="8" type="ORF">LZ11_01413</name>
</gene>
<name>A0A5S5AQ93_9FIRM</name>
<dbReference type="PANTHER" id="PTHR45008:SF1">
    <property type="entry name" value="PTS SYSTEM GLUCOSE-SPECIFIC EIIA COMPONENT"/>
    <property type="match status" value="1"/>
</dbReference>
<dbReference type="NCBIfam" id="TIGR00830">
    <property type="entry name" value="PTBA"/>
    <property type="match status" value="1"/>
</dbReference>
<evidence type="ECO:0000256" key="3">
    <source>
        <dbReference type="ARBA" id="ARBA00022597"/>
    </source>
</evidence>